<dbReference type="Proteomes" id="UP000008305">
    <property type="component" value="Chromosome"/>
</dbReference>
<feature type="compositionally biased region" description="Polar residues" evidence="2">
    <location>
        <begin position="200"/>
        <end position="225"/>
    </location>
</feature>
<feature type="region of interest" description="Disordered" evidence="2">
    <location>
        <begin position="117"/>
        <end position="138"/>
    </location>
</feature>
<evidence type="ECO:0000256" key="1">
    <source>
        <dbReference type="SAM" id="Coils"/>
    </source>
</evidence>
<keyword evidence="4" id="KW-1185">Reference proteome</keyword>
<evidence type="ECO:0000313" key="4">
    <source>
        <dbReference type="Proteomes" id="UP000008305"/>
    </source>
</evidence>
<dbReference type="KEGG" id="cpm:G5S_0010"/>
<organism evidence="3 4">
    <name type="scientific">Chlamydia pecorum (strain ATCC VR-628 / DSM 29919 / E58)</name>
    <name type="common">Chlamydophila pecorum</name>
    <dbReference type="NCBI Taxonomy" id="331635"/>
    <lineage>
        <taxon>Bacteria</taxon>
        <taxon>Pseudomonadati</taxon>
        <taxon>Chlamydiota</taxon>
        <taxon>Chlamydiia</taxon>
        <taxon>Chlamydiales</taxon>
        <taxon>Chlamydiaceae</taxon>
        <taxon>Chlamydia/Chlamydophila group</taxon>
        <taxon>Chlamydia</taxon>
    </lineage>
</organism>
<protein>
    <submittedName>
        <fullName evidence="3">Uncharacterized protein</fullName>
    </submittedName>
</protein>
<dbReference type="EMBL" id="CP002608">
    <property type="protein sequence ID" value="AEB41047.1"/>
    <property type="molecule type" value="Genomic_DNA"/>
</dbReference>
<reference evidence="3 4" key="1">
    <citation type="journal article" date="2011" name="J. Bacteriol.">
        <title>Genome sequence of the obligate intracellular animal pathogen Chlamydia pecorum E58.</title>
        <authorList>
            <person name="Mojica S."/>
            <person name="Huot Creasy H."/>
            <person name="Daugherty S."/>
            <person name="Read T.D."/>
            <person name="Kim T."/>
            <person name="Kaltenboeck B."/>
            <person name="Bavoil P."/>
            <person name="Myers G.S."/>
        </authorList>
    </citation>
    <scope>NUCLEOTIDE SEQUENCE [LARGE SCALE GENOMIC DNA]</scope>
    <source>
        <strain evidence="3 4">E58</strain>
    </source>
</reference>
<feature type="compositionally biased region" description="Basic and acidic residues" evidence="2">
    <location>
        <begin position="230"/>
        <end position="272"/>
    </location>
</feature>
<dbReference type="AlphaFoldDB" id="A0AA34RC25"/>
<feature type="coiled-coil region" evidence="1">
    <location>
        <begin position="336"/>
        <end position="373"/>
    </location>
</feature>
<feature type="region of interest" description="Disordered" evidence="2">
    <location>
        <begin position="185"/>
        <end position="272"/>
    </location>
</feature>
<sequence length="498" mass="56277">MTISSSTTTITMNSAEEGLALETLSEGNDTAASEVTLLEGSEYPIIRALSDTCVALLSQTGNMLSQYSTLPKSPNSMKEQLLAKHELSMRSLSLPNLSSQQSSQLNSSSYKQTFFSPSPFLSGKQQKEKAPTSHQTFPYKLCPTPQEECAEQTLSIPLQIPQPEEENTTRAHAQMISRQIPVKTYSKSTIQKHSAKGKETQTSAKLESHQATSTKQLSSTLSPMSLYSHLQKELQETTTKTSRESEESKEDRGQQERGKDQEQQRHHHQDQEYAEIKKVSQTEHITNFEAPLEYELPEPLIEFALSEAQLSSIFRMRVSNLDVLRICIEIMKLMLNSREEESLARREERKQLLEKAQDLVNSYTRQMKTLQWLGVATAVLGIVGAASPLVGEIAGDKILGFIQNSTNFWKNVTSKTFFKTMGKIFTSLSQVTETASKCYELKESAVRTLSEHLKEIHRMENDDLTRAIEEIKDNWKSMDNFLLHILQTDHDVVRSLYQ</sequence>
<gene>
    <name evidence="3" type="ordered locus">G5S_0010</name>
</gene>
<evidence type="ECO:0000256" key="2">
    <source>
        <dbReference type="SAM" id="MobiDB-lite"/>
    </source>
</evidence>
<dbReference type="RefSeq" id="WP_013712126.1">
    <property type="nucleotide sequence ID" value="NC_015408.1"/>
</dbReference>
<keyword evidence="1" id="KW-0175">Coiled coil</keyword>
<evidence type="ECO:0000313" key="3">
    <source>
        <dbReference type="EMBL" id="AEB41047.1"/>
    </source>
</evidence>
<feature type="coiled-coil region" evidence="1">
    <location>
        <begin position="442"/>
        <end position="474"/>
    </location>
</feature>
<proteinExistence type="predicted"/>
<name>A0AA34RC25_CHLPE</name>
<accession>A0AA34RC25</accession>